<proteinExistence type="predicted"/>
<name>A0A9Q4D3N4_9STAP</name>
<feature type="transmembrane region" description="Helical" evidence="1">
    <location>
        <begin position="144"/>
        <end position="163"/>
    </location>
</feature>
<protein>
    <submittedName>
        <fullName evidence="2">DUF5079 family protein</fullName>
    </submittedName>
</protein>
<evidence type="ECO:0000313" key="2">
    <source>
        <dbReference type="EMBL" id="MCY1593723.1"/>
    </source>
</evidence>
<organism evidence="2 3">
    <name type="scientific">Staphylococcus pettenkoferi</name>
    <dbReference type="NCBI Taxonomy" id="170573"/>
    <lineage>
        <taxon>Bacteria</taxon>
        <taxon>Bacillati</taxon>
        <taxon>Bacillota</taxon>
        <taxon>Bacilli</taxon>
        <taxon>Bacillales</taxon>
        <taxon>Staphylococcaceae</taxon>
        <taxon>Staphylococcus</taxon>
    </lineage>
</organism>
<dbReference type="EMBL" id="JANSKX010000002">
    <property type="protein sequence ID" value="MCY1593723.1"/>
    <property type="molecule type" value="Genomic_DNA"/>
</dbReference>
<evidence type="ECO:0000256" key="1">
    <source>
        <dbReference type="SAM" id="Phobius"/>
    </source>
</evidence>
<accession>A0A9Q4D3N4</accession>
<dbReference type="Proteomes" id="UP001081438">
    <property type="component" value="Unassembled WGS sequence"/>
</dbReference>
<dbReference type="Pfam" id="PF16882">
    <property type="entry name" value="DUF5079"/>
    <property type="match status" value="1"/>
</dbReference>
<reference evidence="2" key="1">
    <citation type="journal article" date="2022" name="Int. J. Mol. Sci.">
        <title>Phenotypic and genotypic virulence characterisation of Staphylococcus pettenkoferi strains isolated from human bloodstream and diabetic foot infections.</title>
        <authorList>
            <person name="Magnan C."/>
        </authorList>
    </citation>
    <scope>NUCLEOTIDE SEQUENCE</scope>
    <source>
        <strain evidence="2">NSP020P</strain>
    </source>
</reference>
<keyword evidence="1" id="KW-0472">Membrane</keyword>
<sequence>MNSYTQLRQPIAQIFSIFSFICIIFSFFGEDYKEVLNAYPNYLLVSTFIEVLFVVVPFIGLLFKPSYNNKNIWRIYFIITVIDTYLILFSFFNLYFLIGIHLNRDLFLYWIIGIISMLTSFLLDTIANIILMNVKSLKHHLIGLLFRLLGAFIYIIYIILYFIVPHDIYNRNTFIELIFLTIGVHIIVVYLFIMYGDYTYSLEKGEVPE</sequence>
<gene>
    <name evidence="2" type="ORF">NW112_00540</name>
</gene>
<keyword evidence="1" id="KW-0812">Transmembrane</keyword>
<keyword evidence="1" id="KW-1133">Transmembrane helix</keyword>
<feature type="transmembrane region" description="Helical" evidence="1">
    <location>
        <begin position="12"/>
        <end position="29"/>
    </location>
</feature>
<dbReference type="InterPro" id="IPR031690">
    <property type="entry name" value="DUF5079"/>
</dbReference>
<feature type="transmembrane region" description="Helical" evidence="1">
    <location>
        <begin position="75"/>
        <end position="101"/>
    </location>
</feature>
<feature type="transmembrane region" description="Helical" evidence="1">
    <location>
        <begin position="41"/>
        <end position="63"/>
    </location>
</feature>
<evidence type="ECO:0000313" key="3">
    <source>
        <dbReference type="Proteomes" id="UP001081438"/>
    </source>
</evidence>
<feature type="transmembrane region" description="Helical" evidence="1">
    <location>
        <begin position="175"/>
        <end position="195"/>
    </location>
</feature>
<feature type="transmembrane region" description="Helical" evidence="1">
    <location>
        <begin position="107"/>
        <end position="132"/>
    </location>
</feature>
<comment type="caution">
    <text evidence="2">The sequence shown here is derived from an EMBL/GenBank/DDBJ whole genome shotgun (WGS) entry which is preliminary data.</text>
</comment>
<dbReference type="RefSeq" id="WP_268210440.1">
    <property type="nucleotide sequence ID" value="NZ_JANSKK010000001.1"/>
</dbReference>
<dbReference type="AlphaFoldDB" id="A0A9Q4D3N4"/>